<dbReference type="Proteomes" id="UP000433071">
    <property type="component" value="Unassembled WGS sequence"/>
</dbReference>
<dbReference type="InterPro" id="IPR012938">
    <property type="entry name" value="Glc/Sorbosone_DH"/>
</dbReference>
<organism evidence="3 4">
    <name type="scientific">Agromyces bracchium</name>
    <dbReference type="NCBI Taxonomy" id="88376"/>
    <lineage>
        <taxon>Bacteria</taxon>
        <taxon>Bacillati</taxon>
        <taxon>Actinomycetota</taxon>
        <taxon>Actinomycetes</taxon>
        <taxon>Micrococcales</taxon>
        <taxon>Microbacteriaceae</taxon>
        <taxon>Agromyces</taxon>
    </lineage>
</organism>
<accession>A0A6I3M910</accession>
<feature type="domain" description="Glucose/Sorbosone dehydrogenase" evidence="2">
    <location>
        <begin position="74"/>
        <end position="371"/>
    </location>
</feature>
<dbReference type="EMBL" id="WMLB01000034">
    <property type="protein sequence ID" value="MTH69715.1"/>
    <property type="molecule type" value="Genomic_DNA"/>
</dbReference>
<name>A0A6I3M910_9MICO</name>
<protein>
    <submittedName>
        <fullName evidence="3">PQQ-dependent sugar dehydrogenase</fullName>
    </submittedName>
</protein>
<dbReference type="RefSeq" id="WP_155052766.1">
    <property type="nucleotide sequence ID" value="NZ_BAAAIB010000004.1"/>
</dbReference>
<dbReference type="AlphaFoldDB" id="A0A6I3M910"/>
<evidence type="ECO:0000259" key="2">
    <source>
        <dbReference type="Pfam" id="PF07995"/>
    </source>
</evidence>
<keyword evidence="4" id="KW-1185">Reference proteome</keyword>
<dbReference type="InterPro" id="IPR011042">
    <property type="entry name" value="6-blade_b-propeller_TolB-like"/>
</dbReference>
<dbReference type="Gene3D" id="2.120.10.30">
    <property type="entry name" value="TolB, C-terminal domain"/>
    <property type="match status" value="1"/>
</dbReference>
<dbReference type="InterPro" id="IPR011041">
    <property type="entry name" value="Quinoprot_gluc/sorb_DH_b-prop"/>
</dbReference>
<sequence length="390" mass="40351">MHVRTRRTRTRTGTVAAATALVATAAAVLAGCAPDAGSGPVVITPSAPASTSPAASAPPAMRPVGEAETLAEGLESPWSILRLPDGGVLVSERDRGRIVEVLPDGDLREAAVLPDVTAGGEGGLLGLAYLPGDGVDEASVFAYFSTDGDNRIVRMPLTGEPGELGLGEPEVVLDGIPRGSRHNGGRLGVGPDGFLYATTGDVGDGDLSQDPDSLGGKILRMTPDGEPAPGNPFGTLVWSLGHRNPQGVAWDAAGGMWAAEFGQNTWDELNRIEPGANYGWPIVEGRAGDDRFHDPAVQWPTSEASPSGIAIVGDTIVLAALRGERLWFASPALTSPTEVDDAFAGELGRLRDVVPGPDGELWALTGNTDGRGSPRDGDDRLVRIRLADAD</sequence>
<gene>
    <name evidence="3" type="ORF">GJ743_15200</name>
</gene>
<feature type="signal peptide" evidence="1">
    <location>
        <begin position="1"/>
        <end position="30"/>
    </location>
</feature>
<evidence type="ECO:0000313" key="4">
    <source>
        <dbReference type="Proteomes" id="UP000433071"/>
    </source>
</evidence>
<dbReference type="PROSITE" id="PS51257">
    <property type="entry name" value="PROKAR_LIPOPROTEIN"/>
    <property type="match status" value="1"/>
</dbReference>
<feature type="chain" id="PRO_5039326658" evidence="1">
    <location>
        <begin position="31"/>
        <end position="390"/>
    </location>
</feature>
<dbReference type="Pfam" id="PF07995">
    <property type="entry name" value="GSDH"/>
    <property type="match status" value="1"/>
</dbReference>
<dbReference type="PANTHER" id="PTHR19328">
    <property type="entry name" value="HEDGEHOG-INTERACTING PROTEIN"/>
    <property type="match status" value="1"/>
</dbReference>
<keyword evidence="1" id="KW-0732">Signal</keyword>
<dbReference type="OrthoDB" id="9770043at2"/>
<evidence type="ECO:0000256" key="1">
    <source>
        <dbReference type="SAM" id="SignalP"/>
    </source>
</evidence>
<dbReference type="PANTHER" id="PTHR19328:SF13">
    <property type="entry name" value="HIPL1 PROTEIN"/>
    <property type="match status" value="1"/>
</dbReference>
<proteinExistence type="predicted"/>
<evidence type="ECO:0000313" key="3">
    <source>
        <dbReference type="EMBL" id="MTH69715.1"/>
    </source>
</evidence>
<comment type="caution">
    <text evidence="3">The sequence shown here is derived from an EMBL/GenBank/DDBJ whole genome shotgun (WGS) entry which is preliminary data.</text>
</comment>
<dbReference type="SUPFAM" id="SSF50952">
    <property type="entry name" value="Soluble quinoprotein glucose dehydrogenase"/>
    <property type="match status" value="1"/>
</dbReference>
<reference evidence="3 4" key="1">
    <citation type="submission" date="2019-11" db="EMBL/GenBank/DDBJ databases">
        <title>Agromyces kandeliae sp. nov., isolated from mangrove soil.</title>
        <authorList>
            <person name="Wang R."/>
        </authorList>
    </citation>
    <scope>NUCLEOTIDE SEQUENCE [LARGE SCALE GENOMIC DNA]</scope>
    <source>
        <strain evidence="3 4">JCM 11433</strain>
    </source>
</reference>